<evidence type="ECO:0000313" key="1">
    <source>
        <dbReference type="EMBL" id="KAF2806150.1"/>
    </source>
</evidence>
<reference evidence="3" key="3">
    <citation type="submission" date="2025-04" db="UniProtKB">
        <authorList>
            <consortium name="RefSeq"/>
        </authorList>
    </citation>
    <scope>IDENTIFICATION</scope>
    <source>
        <strain evidence="3">CBS 304.34</strain>
    </source>
</reference>
<gene>
    <name evidence="1 3" type="ORF">BDZ99DRAFT_523619</name>
</gene>
<evidence type="ECO:0008006" key="4">
    <source>
        <dbReference type="Google" id="ProtNLM"/>
    </source>
</evidence>
<evidence type="ECO:0000313" key="2">
    <source>
        <dbReference type="Proteomes" id="UP000504636"/>
    </source>
</evidence>
<dbReference type="GeneID" id="54466708"/>
<accession>A0A6A6YBS1</accession>
<dbReference type="Proteomes" id="UP000504636">
    <property type="component" value="Unplaced"/>
</dbReference>
<reference evidence="1 3" key="1">
    <citation type="journal article" date="2020" name="Stud. Mycol.">
        <title>101 Dothideomycetes genomes: a test case for predicting lifestyles and emergence of pathogens.</title>
        <authorList>
            <person name="Haridas S."/>
            <person name="Albert R."/>
            <person name="Binder M."/>
            <person name="Bloem J."/>
            <person name="Labutti K."/>
            <person name="Salamov A."/>
            <person name="Andreopoulos B."/>
            <person name="Baker S."/>
            <person name="Barry K."/>
            <person name="Bills G."/>
            <person name="Bluhm B."/>
            <person name="Cannon C."/>
            <person name="Castanera R."/>
            <person name="Culley D."/>
            <person name="Daum C."/>
            <person name="Ezra D."/>
            <person name="Gonzalez J."/>
            <person name="Henrissat B."/>
            <person name="Kuo A."/>
            <person name="Liang C."/>
            <person name="Lipzen A."/>
            <person name="Lutzoni F."/>
            <person name="Magnuson J."/>
            <person name="Mondo S."/>
            <person name="Nolan M."/>
            <person name="Ohm R."/>
            <person name="Pangilinan J."/>
            <person name="Park H.-J."/>
            <person name="Ramirez L."/>
            <person name="Alfaro M."/>
            <person name="Sun H."/>
            <person name="Tritt A."/>
            <person name="Yoshinaga Y."/>
            <person name="Zwiers L.-H."/>
            <person name="Turgeon B."/>
            <person name="Goodwin S."/>
            <person name="Spatafora J."/>
            <person name="Crous P."/>
            <person name="Grigoriev I."/>
        </authorList>
    </citation>
    <scope>NUCLEOTIDE SEQUENCE</scope>
    <source>
        <strain evidence="1 3">CBS 304.34</strain>
    </source>
</reference>
<dbReference type="OrthoDB" id="5092031at2759"/>
<evidence type="ECO:0000313" key="3">
    <source>
        <dbReference type="RefSeq" id="XP_033573114.1"/>
    </source>
</evidence>
<name>A0A6A6YBS1_9PEZI</name>
<organism evidence="1">
    <name type="scientific">Mytilinidion resinicola</name>
    <dbReference type="NCBI Taxonomy" id="574789"/>
    <lineage>
        <taxon>Eukaryota</taxon>
        <taxon>Fungi</taxon>
        <taxon>Dikarya</taxon>
        <taxon>Ascomycota</taxon>
        <taxon>Pezizomycotina</taxon>
        <taxon>Dothideomycetes</taxon>
        <taxon>Pleosporomycetidae</taxon>
        <taxon>Mytilinidiales</taxon>
        <taxon>Mytilinidiaceae</taxon>
        <taxon>Mytilinidion</taxon>
    </lineage>
</organism>
<sequence length="177" mass="19137">MTTAYNLGPMVGGRIHQYANSAGQVYYVDSVANTTSYAIPNGFGDAPGCCNPSPTRSSLMSSWFANYYRFDSLPQVPKISPATLRSTLSTSSPLHTFTLPRPRVNTLNSHSLILLPDLICPARQRDPQPPSQINSLVMAAQTPAAAAETYNKFAGCYVGMGHNLDIERAFFMTATAP</sequence>
<dbReference type="EMBL" id="MU003707">
    <property type="protein sequence ID" value="KAF2806150.1"/>
    <property type="molecule type" value="Genomic_DNA"/>
</dbReference>
<keyword evidence="2" id="KW-1185">Reference proteome</keyword>
<proteinExistence type="predicted"/>
<protein>
    <recommendedName>
        <fullName evidence="4">WW domain-containing protein</fullName>
    </recommendedName>
</protein>
<dbReference type="RefSeq" id="XP_033573114.1">
    <property type="nucleotide sequence ID" value="XM_033725815.1"/>
</dbReference>
<dbReference type="AlphaFoldDB" id="A0A6A6YBS1"/>
<reference evidence="3" key="2">
    <citation type="submission" date="2020-04" db="EMBL/GenBank/DDBJ databases">
        <authorList>
            <consortium name="NCBI Genome Project"/>
        </authorList>
    </citation>
    <scope>NUCLEOTIDE SEQUENCE</scope>
    <source>
        <strain evidence="3">CBS 304.34</strain>
    </source>
</reference>